<name>A0A165EPQ9_EXIGL</name>
<feature type="compositionally biased region" description="Polar residues" evidence="1">
    <location>
        <begin position="1"/>
        <end position="12"/>
    </location>
</feature>
<feature type="compositionally biased region" description="Basic and acidic residues" evidence="1">
    <location>
        <begin position="50"/>
        <end position="59"/>
    </location>
</feature>
<sequence>MSDNVEQPTAKSRSVHNRTGALVLSDANVSRGSQGSSPASAPPTLGKRKASGELDERRGKPPYPYSDALQPAFDAEAQLDVKDDLDLSDLVLHSFAPPVEESAVVEVAGARRVVTSVKELVAFTAQNADLGAVIDVKIGGFLELDNLSGILEALVKCLASSNTIAIKYHMPMSSTDRKTLRAPLDLLLDIVPENLRSVDWDVPHGKRFPFSPRSPNLHRVRAQLSDLALAMEQTDEAYTNVTWLDIVDPGMTDNAVFYSVTTLEEVAPNVRTLRLSSALKDRKVVPTNVNLLALVLDQRRGSAGWDKKALWCTLKNLNALRIPTIAVLHPVADLLSAVLAEQRRSIAHILMLQDRLCLRLLGGQRHRWLFTGVGMRAVEELVASDVWSSLRHLTIHNRQIDSNIKRLFAVSPKALEALTVIVTSNTPEPPSANFLLAPTANI</sequence>
<keyword evidence="3" id="KW-1185">Reference proteome</keyword>
<dbReference type="AlphaFoldDB" id="A0A165EPQ9"/>
<dbReference type="Proteomes" id="UP000077266">
    <property type="component" value="Unassembled WGS sequence"/>
</dbReference>
<proteinExistence type="predicted"/>
<feature type="region of interest" description="Disordered" evidence="1">
    <location>
        <begin position="1"/>
        <end position="67"/>
    </location>
</feature>
<accession>A0A165EPQ9</accession>
<gene>
    <name evidence="2" type="ORF">EXIGLDRAFT_201919</name>
</gene>
<dbReference type="EMBL" id="KV426125">
    <property type="protein sequence ID" value="KZV87426.1"/>
    <property type="molecule type" value="Genomic_DNA"/>
</dbReference>
<evidence type="ECO:0000313" key="2">
    <source>
        <dbReference type="EMBL" id="KZV87426.1"/>
    </source>
</evidence>
<protein>
    <submittedName>
        <fullName evidence="2">Uncharacterized protein</fullName>
    </submittedName>
</protein>
<dbReference type="InParanoid" id="A0A165EPQ9"/>
<evidence type="ECO:0000256" key="1">
    <source>
        <dbReference type="SAM" id="MobiDB-lite"/>
    </source>
</evidence>
<reference evidence="2 3" key="1">
    <citation type="journal article" date="2016" name="Mol. Biol. Evol.">
        <title>Comparative Genomics of Early-Diverging Mushroom-Forming Fungi Provides Insights into the Origins of Lignocellulose Decay Capabilities.</title>
        <authorList>
            <person name="Nagy L.G."/>
            <person name="Riley R."/>
            <person name="Tritt A."/>
            <person name="Adam C."/>
            <person name="Daum C."/>
            <person name="Floudas D."/>
            <person name="Sun H."/>
            <person name="Yadav J.S."/>
            <person name="Pangilinan J."/>
            <person name="Larsson K.H."/>
            <person name="Matsuura K."/>
            <person name="Barry K."/>
            <person name="Labutti K."/>
            <person name="Kuo R."/>
            <person name="Ohm R.A."/>
            <person name="Bhattacharya S.S."/>
            <person name="Shirouzu T."/>
            <person name="Yoshinaga Y."/>
            <person name="Martin F.M."/>
            <person name="Grigoriev I.V."/>
            <person name="Hibbett D.S."/>
        </authorList>
    </citation>
    <scope>NUCLEOTIDE SEQUENCE [LARGE SCALE GENOMIC DNA]</scope>
    <source>
        <strain evidence="2 3">HHB12029</strain>
    </source>
</reference>
<organism evidence="2 3">
    <name type="scientific">Exidia glandulosa HHB12029</name>
    <dbReference type="NCBI Taxonomy" id="1314781"/>
    <lineage>
        <taxon>Eukaryota</taxon>
        <taxon>Fungi</taxon>
        <taxon>Dikarya</taxon>
        <taxon>Basidiomycota</taxon>
        <taxon>Agaricomycotina</taxon>
        <taxon>Agaricomycetes</taxon>
        <taxon>Auriculariales</taxon>
        <taxon>Exidiaceae</taxon>
        <taxon>Exidia</taxon>
    </lineage>
</organism>
<evidence type="ECO:0000313" key="3">
    <source>
        <dbReference type="Proteomes" id="UP000077266"/>
    </source>
</evidence>